<name>A0A0G4IUC2_PLABS</name>
<feature type="repeat" description="PPR" evidence="1">
    <location>
        <begin position="360"/>
        <end position="394"/>
    </location>
</feature>
<dbReference type="Gene3D" id="1.25.40.10">
    <property type="entry name" value="Tetratricopeptide repeat domain"/>
    <property type="match status" value="3"/>
</dbReference>
<dbReference type="OrthoDB" id="185373at2759"/>
<dbReference type="GO" id="GO:0009451">
    <property type="term" value="P:RNA modification"/>
    <property type="evidence" value="ECO:0007669"/>
    <property type="project" value="InterPro"/>
</dbReference>
<dbReference type="PROSITE" id="PS51375">
    <property type="entry name" value="PPR"/>
    <property type="match status" value="1"/>
</dbReference>
<evidence type="ECO:0000256" key="1">
    <source>
        <dbReference type="PROSITE-ProRule" id="PRU00708"/>
    </source>
</evidence>
<reference evidence="2 3" key="1">
    <citation type="submission" date="2015-02" db="EMBL/GenBank/DDBJ databases">
        <authorList>
            <person name="Chooi Y.-H."/>
        </authorList>
    </citation>
    <scope>NUCLEOTIDE SEQUENCE [LARGE SCALE GENOMIC DNA]</scope>
    <source>
        <strain evidence="2">E3</strain>
    </source>
</reference>
<protein>
    <recommendedName>
        <fullName evidence="4">Pentacotripeptide-repeat region of PRORP domain-containing protein</fullName>
    </recommendedName>
</protein>
<accession>A0A0G4IUC2</accession>
<dbReference type="InterPro" id="IPR046960">
    <property type="entry name" value="PPR_At4g14850-like_plant"/>
</dbReference>
<proteinExistence type="predicted"/>
<evidence type="ECO:0008006" key="4">
    <source>
        <dbReference type="Google" id="ProtNLM"/>
    </source>
</evidence>
<sequence>MHRRVAVKAAFCTGAAAAQRRARASPPVMASVPIGLHHRQWHWFESFLKRPSMGMAIRALRHDDDAHRGWAVFQHVLRLGCPVDVRLFMTMMMFCRRHLPSKAPQVLRTAVSVGVPVSNDDGLFCTFLSACQRAGRHLLDESIDVYREHGPRSHDVLFTLAHSCRVAQRPGDALFLVQDAIENAVEFSERLLSIFAACCAESTKSANVAEQLLDVIRSRRTGAPTRNHRVFANLVKVLLAESRYSRAISTLDLMDGIGLPPTEGLFNHLLCVLANADHILQAFTVFDVMVARDVLVDSTALSQLIVKSTRLASLRVLDKYVSKHPDVLDGYVACSFISAYGRFGNIALAERVFHRIDSPDAPTYNAMVVAYCRAGMLPHAIDTFERYHVADRHPSACNSALSAFARADSIPRALFVLHAMQERNVPVTAAALCSLVAACARCSDRNTLNMLLDDARLRDDPALVSAFDSASACLSVAGV</sequence>
<dbReference type="InterPro" id="IPR002885">
    <property type="entry name" value="PPR_rpt"/>
</dbReference>
<dbReference type="Pfam" id="PF01535">
    <property type="entry name" value="PPR"/>
    <property type="match status" value="3"/>
</dbReference>
<dbReference type="Proteomes" id="UP000039324">
    <property type="component" value="Unassembled WGS sequence"/>
</dbReference>
<dbReference type="PANTHER" id="PTHR47926:SF347">
    <property type="entry name" value="PENTATRICOPEPTIDE REPEAT-CONTAINING PROTEIN"/>
    <property type="match status" value="1"/>
</dbReference>
<evidence type="ECO:0000313" key="3">
    <source>
        <dbReference type="Proteomes" id="UP000039324"/>
    </source>
</evidence>
<keyword evidence="3" id="KW-1185">Reference proteome</keyword>
<dbReference type="STRING" id="37360.A0A0G4IUC2"/>
<gene>
    <name evidence="2" type="ORF">PBRA_006984</name>
</gene>
<dbReference type="PANTHER" id="PTHR47926">
    <property type="entry name" value="PENTATRICOPEPTIDE REPEAT-CONTAINING PROTEIN"/>
    <property type="match status" value="1"/>
</dbReference>
<dbReference type="EMBL" id="CDSF01000088">
    <property type="protein sequence ID" value="CEO98870.1"/>
    <property type="molecule type" value="Genomic_DNA"/>
</dbReference>
<evidence type="ECO:0000313" key="2">
    <source>
        <dbReference type="EMBL" id="CEO98870.1"/>
    </source>
</evidence>
<dbReference type="InterPro" id="IPR011990">
    <property type="entry name" value="TPR-like_helical_dom_sf"/>
</dbReference>
<dbReference type="AlphaFoldDB" id="A0A0G4IUC2"/>
<organism evidence="2 3">
    <name type="scientific">Plasmodiophora brassicae</name>
    <name type="common">Clubroot disease agent</name>
    <dbReference type="NCBI Taxonomy" id="37360"/>
    <lineage>
        <taxon>Eukaryota</taxon>
        <taxon>Sar</taxon>
        <taxon>Rhizaria</taxon>
        <taxon>Endomyxa</taxon>
        <taxon>Phytomyxea</taxon>
        <taxon>Plasmodiophorida</taxon>
        <taxon>Plasmodiophoridae</taxon>
        <taxon>Plasmodiophora</taxon>
    </lineage>
</organism>
<dbReference type="NCBIfam" id="TIGR00756">
    <property type="entry name" value="PPR"/>
    <property type="match status" value="1"/>
</dbReference>
<dbReference type="GO" id="GO:0003723">
    <property type="term" value="F:RNA binding"/>
    <property type="evidence" value="ECO:0007669"/>
    <property type="project" value="InterPro"/>
</dbReference>